<dbReference type="PANTHER" id="PTHR43884:SF12">
    <property type="entry name" value="ISOVALERYL-COA DEHYDROGENASE, MITOCHONDRIAL-RELATED"/>
    <property type="match status" value="1"/>
</dbReference>
<organism evidence="2">
    <name type="scientific">marine sediment metagenome</name>
    <dbReference type="NCBI Taxonomy" id="412755"/>
    <lineage>
        <taxon>unclassified sequences</taxon>
        <taxon>metagenomes</taxon>
        <taxon>ecological metagenomes</taxon>
    </lineage>
</organism>
<evidence type="ECO:0000259" key="1">
    <source>
        <dbReference type="Pfam" id="PF02771"/>
    </source>
</evidence>
<evidence type="ECO:0000313" key="2">
    <source>
        <dbReference type="EMBL" id="GAI84057.1"/>
    </source>
</evidence>
<accession>X1RTJ3</accession>
<feature type="non-terminal residue" evidence="2">
    <location>
        <position position="70"/>
    </location>
</feature>
<dbReference type="GO" id="GO:0003995">
    <property type="term" value="F:acyl-CoA dehydrogenase activity"/>
    <property type="evidence" value="ECO:0007669"/>
    <property type="project" value="TreeGrafter"/>
</dbReference>
<dbReference type="SUPFAM" id="SSF56645">
    <property type="entry name" value="Acyl-CoA dehydrogenase NM domain-like"/>
    <property type="match status" value="1"/>
</dbReference>
<dbReference type="EMBL" id="BARW01008402">
    <property type="protein sequence ID" value="GAI84057.1"/>
    <property type="molecule type" value="Genomic_DNA"/>
</dbReference>
<feature type="domain" description="Acyl-CoA dehydrogenase/oxidase N-terminal" evidence="1">
    <location>
        <begin position="6"/>
        <end position="70"/>
    </location>
</feature>
<sequence length="70" mass="7824">MDFNLSEDQLMFQESAREFAEKRLFSIAEELDAKGETPKELLNEVGELGYFGLLAPEEYGGLGVDTLSYA</sequence>
<protein>
    <recommendedName>
        <fullName evidence="1">Acyl-CoA dehydrogenase/oxidase N-terminal domain-containing protein</fullName>
    </recommendedName>
</protein>
<dbReference type="InterPro" id="IPR009100">
    <property type="entry name" value="AcylCoA_DH/oxidase_NM_dom_sf"/>
</dbReference>
<reference evidence="2" key="1">
    <citation type="journal article" date="2014" name="Front. Microbiol.">
        <title>High frequency of phylogenetically diverse reductive dehalogenase-homologous genes in deep subseafloor sedimentary metagenomes.</title>
        <authorList>
            <person name="Kawai M."/>
            <person name="Futagami T."/>
            <person name="Toyoda A."/>
            <person name="Takaki Y."/>
            <person name="Nishi S."/>
            <person name="Hori S."/>
            <person name="Arai W."/>
            <person name="Tsubouchi T."/>
            <person name="Morono Y."/>
            <person name="Uchiyama I."/>
            <person name="Ito T."/>
            <person name="Fujiyama A."/>
            <person name="Inagaki F."/>
            <person name="Takami H."/>
        </authorList>
    </citation>
    <scope>NUCLEOTIDE SEQUENCE</scope>
    <source>
        <strain evidence="2">Expedition CK06-06</strain>
    </source>
</reference>
<gene>
    <name evidence="2" type="ORF">S12H4_17232</name>
</gene>
<dbReference type="InterPro" id="IPR013786">
    <property type="entry name" value="AcylCoA_DH/ox_N"/>
</dbReference>
<dbReference type="AlphaFoldDB" id="X1RTJ3"/>
<dbReference type="Pfam" id="PF02771">
    <property type="entry name" value="Acyl-CoA_dh_N"/>
    <property type="match status" value="1"/>
</dbReference>
<proteinExistence type="predicted"/>
<dbReference type="Gene3D" id="1.10.540.10">
    <property type="entry name" value="Acyl-CoA dehydrogenase/oxidase, N-terminal domain"/>
    <property type="match status" value="1"/>
</dbReference>
<dbReference type="GO" id="GO:0050660">
    <property type="term" value="F:flavin adenine dinucleotide binding"/>
    <property type="evidence" value="ECO:0007669"/>
    <property type="project" value="InterPro"/>
</dbReference>
<comment type="caution">
    <text evidence="2">The sequence shown here is derived from an EMBL/GenBank/DDBJ whole genome shotgun (WGS) entry which is preliminary data.</text>
</comment>
<name>X1RTJ3_9ZZZZ</name>
<dbReference type="PANTHER" id="PTHR43884">
    <property type="entry name" value="ACYL-COA DEHYDROGENASE"/>
    <property type="match status" value="1"/>
</dbReference>
<dbReference type="InterPro" id="IPR037069">
    <property type="entry name" value="AcylCoA_DH/ox_N_sf"/>
</dbReference>